<comment type="caution">
    <text evidence="15">The sequence shown here is derived from an EMBL/GenBank/DDBJ whole genome shotgun (WGS) entry which is preliminary data.</text>
</comment>
<evidence type="ECO:0000256" key="12">
    <source>
        <dbReference type="SAM" id="MobiDB-lite"/>
    </source>
</evidence>
<comment type="function">
    <text evidence="9 11">Component of the SRB8-11 complex. The SRB8-11 complex is a regulatory module of the Mediator complex which is itself involved in regulation of basal and activated RNA polymerase II-dependent transcription. The SRB8-11 complex may be involved in the transcriptional repression of a subset of genes regulated by Mediator. It may inhibit the association of the Mediator complex with RNA polymerase II to form the holoenzyme complex.</text>
</comment>
<feature type="compositionally biased region" description="Low complexity" evidence="12">
    <location>
        <begin position="1124"/>
        <end position="1135"/>
    </location>
</feature>
<keyword evidence="4 11" id="KW-0678">Repressor</keyword>
<proteinExistence type="inferred from homology"/>
<dbReference type="EMBL" id="JADGJH010000066">
    <property type="protein sequence ID" value="KAJ3139752.1"/>
    <property type="molecule type" value="Genomic_DNA"/>
</dbReference>
<dbReference type="Pfam" id="PF18296">
    <property type="entry name" value="MID_MedPIWI"/>
    <property type="match status" value="1"/>
</dbReference>
<dbReference type="GO" id="GO:0045944">
    <property type="term" value="P:positive regulation of transcription by RNA polymerase II"/>
    <property type="evidence" value="ECO:0007669"/>
    <property type="project" value="TreeGrafter"/>
</dbReference>
<keyword evidence="5 11" id="KW-0805">Transcription regulation</keyword>
<feature type="region of interest" description="Disordered" evidence="12">
    <location>
        <begin position="1112"/>
        <end position="1135"/>
    </location>
</feature>
<dbReference type="PANTHER" id="PTHR48249">
    <property type="entry name" value="MEDIATOR OF RNA POLYMERASE II TRANSCRIPTION SUBUNIT 13"/>
    <property type="match status" value="1"/>
</dbReference>
<name>A0AAD5XKR1_9FUNG</name>
<accession>A0AAD5XKR1</accession>
<reference evidence="15" key="1">
    <citation type="submission" date="2020-05" db="EMBL/GenBank/DDBJ databases">
        <title>Phylogenomic resolution of chytrid fungi.</title>
        <authorList>
            <person name="Stajich J.E."/>
            <person name="Amses K."/>
            <person name="Simmons R."/>
            <person name="Seto K."/>
            <person name="Myers J."/>
            <person name="Bonds A."/>
            <person name="Quandt C.A."/>
            <person name="Barry K."/>
            <person name="Liu P."/>
            <person name="Grigoriev I."/>
            <person name="Longcore J.E."/>
            <person name="James T.Y."/>
        </authorList>
    </citation>
    <scope>NUCLEOTIDE SEQUENCE</scope>
    <source>
        <strain evidence="15">JEL0513</strain>
    </source>
</reference>
<gene>
    <name evidence="15" type="primary">SSN2</name>
    <name evidence="15" type="ORF">HK100_011163</name>
</gene>
<dbReference type="Pfam" id="PF06333">
    <property type="entry name" value="Med13_C"/>
    <property type="match status" value="1"/>
</dbReference>
<sequence>MEPSTLEDARQQLKKARKELHQAHMQITEMAALLDAVEAQANRRKERQAKRDERQIIKRVKYEENMQKQKFASEPPLSMHSTPYSPPNLTGIADLSVPAAVSIECVKMEIGTQTNDNLIQINSKNNHTVGEINCGKINGFKNNCGQTTDLIDTVSNVSVKLELEKEKQFLYQQQLRIIMQDSLREAEQNLNFKPCGNPKLNPENGLLVINHEWQNITPILKIPAVDKKEVTVMKIEASMTQISSEHRDGQIICTTGTLALKAIRDHPETARIVMYDDMTDEKILNLEAPISRRLRIITSDKSNIRFCLVEAQDLTVGTRFSQPRSNGFNRTGICNTSEALLLTPDFASTQQSVVAKPHANNGPNTSAGSWSIIGSIDWCASIRRSDRSNLRRAYGGCVAGTGIARGEIRHRKQKKFRNTVNTKSSANAIILRRFRAMTKITLAYLGVHRALKAPTSTTRIRQRMISAVASAMITIRMAKAVGRKQHCDLFWTPKIESIQIPPQPPPPLTSSPSPSIPTPTLSSCVAYSLDLEPHLFIEAVKNSLERLLAKVGVLRLRNEFLFTSYFFGDQEIERSKLSMVSAVPKVSFVGTSLLIQLKIWRHNHESLDLGHLHACEKADVDVVLLPFGVSAKLLGASSHHQKDAFKSDPALWTRNFGFPESFIEQAAANYEFNRNINIRPSDYTTVEVDIENEERMVLSFPSALIVVPINNSENYDSYFDEFRNWRWSIEVASMFNALNSQCIPISQSTRAANGITEVGEKSVSKASKVGDSVDYWRYINPYYRLIDLNLADAGHLEQIIRSKELQDIKALEQQKLLSQREQNEKLQKRKRSKLIFHNSGASVASTPPLIVPSLSANETKGQSSLKGMNTETDLNLGNLNNGRHTTDLTGLQLDDIGDDDWGFFETPAPAPKSSATAIPGTSITVTAAASPAFSLPACSPAAFTPGATTGLAGLSPVPFTPNYSLNHAVPSSSMTIVQPTPDPTTPGVFGASSTGSEDVAMPDAANNQDLDSTLADANDSMKIFNVMSLLRENNRVSSFDESDDESTALPDRWKCLNLDFNVVWEETNPSMLRKYGSDIGAKYIYKVQEERKRRISCVSVIDDSGLKHVKINLRDESESDNESDSNSSSSGNASELCESIKMGGKMGKQAGEKYDEEEEVLEAGEILNVYGENEHIQALSWTPRTDEEFLLSRQIMVDEMTVGRGYLWMNFSKARFFFSNKSSKSTNFAPAFESRMIHVFNSALSEIFHSGVGGVAFIDQNVVRGPLTIENMFDYNAEPDKGTSKYGKFQLKKKKRPEPVLDTLKPPQVFVSHNNVPLNINYNAVKFWDKLSLAPSCGTKNVEYVTICPVSHQSSTSNAKRWFGELSNIWDFHNFGEFKPLRDLSGGEQDPGFCYVNIAHCVGSSGTENRDDLRKRCFVDSVDILCEHFIDIRNEKKKTNEIAKLLTARHNSRTKSSHIVVFLLNPFPQIRQSLSEMHYLSARLLQNVSQASNFSLKAIANRIVVPVVVPINFVLPQLKETRAMFDIKEFAFGLFSRCRFFDFNDTYASNIISNPYILAKSSNTAPGLMLNRPLDNPLCAVVDPDRIMHITFNVSDYEKRLGICWCDSIGEFVECSVLPVDSSNDKWFLKSLAHLWEKTVAFLGLKNKTTICWRFVFSNCGSYTLAQNEDVAHFLDYLSVEISEKYLHSVSSISFVSLNLNPALTILDIGAVNGKSGGGLSQILLGNTADATVEKSKKEASFDGEFDTSKNQERLISDGPASYLFLMKNHRLPIGNPVELSVEPLSEHKLHIYTHYSDLEASSMFLPLAGSYLIDVPRRETAPPIPVSVVSNLPLLPSEGSKSVSVFEGSLLHHQNISQTKATLYSGWNSQPIKFAQFKPGLEHESYTSPSSLTSTPAAYPLASNANTPVLVPASIKMSSPTLPTSAQHAASVLPSTPQPSTPFQNTGAFSGTNAPQQQHINVLRDIMKDYHALRFVHRGPTFDGATTGGLPWMFEMARVASECG</sequence>
<evidence type="ECO:0000256" key="1">
    <source>
        <dbReference type="ARBA" id="ARBA00004123"/>
    </source>
</evidence>
<feature type="region of interest" description="Disordered" evidence="12">
    <location>
        <begin position="974"/>
        <end position="1004"/>
    </location>
</feature>
<evidence type="ECO:0000313" key="16">
    <source>
        <dbReference type="Proteomes" id="UP001211907"/>
    </source>
</evidence>
<dbReference type="Proteomes" id="UP001211907">
    <property type="component" value="Unassembled WGS sequence"/>
</dbReference>
<evidence type="ECO:0000259" key="13">
    <source>
        <dbReference type="Pfam" id="PF06333"/>
    </source>
</evidence>
<evidence type="ECO:0000256" key="3">
    <source>
        <dbReference type="ARBA" id="ARBA00019618"/>
    </source>
</evidence>
<keyword evidence="8 11" id="KW-0539">Nucleus</keyword>
<evidence type="ECO:0000256" key="5">
    <source>
        <dbReference type="ARBA" id="ARBA00023015"/>
    </source>
</evidence>
<keyword evidence="7 11" id="KW-0804">Transcription</keyword>
<feature type="domain" description="Mediator complex subunit Med13 C-terminal" evidence="13">
    <location>
        <begin position="1554"/>
        <end position="1996"/>
    </location>
</feature>
<feature type="domain" description="MID" evidence="14">
    <location>
        <begin position="1340"/>
        <end position="1539"/>
    </location>
</feature>
<comment type="subunit">
    <text evidence="11">Component of the SRB8-11 complex, which itself associates with the Mediator complex.</text>
</comment>
<dbReference type="PANTHER" id="PTHR48249:SF3">
    <property type="entry name" value="MEDIATOR OF RNA POLYMERASE II TRANSCRIPTION SUBUNIT 13"/>
    <property type="match status" value="1"/>
</dbReference>
<evidence type="ECO:0000256" key="8">
    <source>
        <dbReference type="ARBA" id="ARBA00023242"/>
    </source>
</evidence>
<keyword evidence="16" id="KW-1185">Reference proteome</keyword>
<evidence type="ECO:0000313" key="15">
    <source>
        <dbReference type="EMBL" id="KAJ3139752.1"/>
    </source>
</evidence>
<evidence type="ECO:0000256" key="6">
    <source>
        <dbReference type="ARBA" id="ARBA00023159"/>
    </source>
</evidence>
<dbReference type="InterPro" id="IPR009401">
    <property type="entry name" value="Med13_C"/>
</dbReference>
<keyword evidence="6 11" id="KW-0010">Activator</keyword>
<dbReference type="GO" id="GO:0016592">
    <property type="term" value="C:mediator complex"/>
    <property type="evidence" value="ECO:0007669"/>
    <property type="project" value="InterPro"/>
</dbReference>
<organism evidence="15 16">
    <name type="scientific">Physocladia obscura</name>
    <dbReference type="NCBI Taxonomy" id="109957"/>
    <lineage>
        <taxon>Eukaryota</taxon>
        <taxon>Fungi</taxon>
        <taxon>Fungi incertae sedis</taxon>
        <taxon>Chytridiomycota</taxon>
        <taxon>Chytridiomycota incertae sedis</taxon>
        <taxon>Chytridiomycetes</taxon>
        <taxon>Chytridiales</taxon>
        <taxon>Chytriomycetaceae</taxon>
        <taxon>Physocladia</taxon>
    </lineage>
</organism>
<comment type="similarity">
    <text evidence="2 11">Belongs to the Mediator complex subunit 13 family.</text>
</comment>
<evidence type="ECO:0000256" key="7">
    <source>
        <dbReference type="ARBA" id="ARBA00023163"/>
    </source>
</evidence>
<evidence type="ECO:0000256" key="11">
    <source>
        <dbReference type="RuleBase" id="RU364134"/>
    </source>
</evidence>
<evidence type="ECO:0000256" key="2">
    <source>
        <dbReference type="ARBA" id="ARBA00009354"/>
    </source>
</evidence>
<evidence type="ECO:0000256" key="4">
    <source>
        <dbReference type="ARBA" id="ARBA00022491"/>
    </source>
</evidence>
<evidence type="ECO:0000256" key="10">
    <source>
        <dbReference type="ARBA" id="ARBA00032008"/>
    </source>
</evidence>
<dbReference type="GO" id="GO:0003713">
    <property type="term" value="F:transcription coactivator activity"/>
    <property type="evidence" value="ECO:0007669"/>
    <property type="project" value="TreeGrafter"/>
</dbReference>
<dbReference type="InterPro" id="IPR041285">
    <property type="entry name" value="MID_MedPIWI"/>
</dbReference>
<evidence type="ECO:0000256" key="9">
    <source>
        <dbReference type="ARBA" id="ARBA00025661"/>
    </source>
</evidence>
<dbReference type="InterPro" id="IPR051139">
    <property type="entry name" value="Mediator_complx_sub13"/>
</dbReference>
<evidence type="ECO:0000259" key="14">
    <source>
        <dbReference type="Pfam" id="PF18296"/>
    </source>
</evidence>
<comment type="subcellular location">
    <subcellularLocation>
        <location evidence="1 11">Nucleus</location>
    </subcellularLocation>
</comment>
<protein>
    <recommendedName>
        <fullName evidence="3 11">Mediator of RNA polymerase II transcription subunit 13</fullName>
    </recommendedName>
    <alternativeName>
        <fullName evidence="10 11">Mediator complex subunit 13</fullName>
    </alternativeName>
</protein>